<dbReference type="eggNOG" id="ENOG502R9T0">
    <property type="taxonomic scope" value="Eukaryota"/>
</dbReference>
<keyword evidence="2" id="KW-1185">Reference proteome</keyword>
<comment type="caution">
    <text evidence="1">The sequence shown here is derived from an EMBL/GenBank/DDBJ whole genome shotgun (WGS) entry which is preliminary data.</text>
</comment>
<evidence type="ECO:0000313" key="2">
    <source>
        <dbReference type="Proteomes" id="UP000027238"/>
    </source>
</evidence>
<accession>A0A066X2J3</accession>
<name>A0A066X2J3_COLSU</name>
<reference evidence="2" key="1">
    <citation type="journal article" date="2014" name="Genome Announc.">
        <title>Draft genome sequence of Colletotrichum sublineola, a destructive pathogen of cultivated sorghum.</title>
        <authorList>
            <person name="Baroncelli R."/>
            <person name="Sanz-Martin J.M."/>
            <person name="Rech G.E."/>
            <person name="Sukno S.A."/>
            <person name="Thon M.R."/>
        </authorList>
    </citation>
    <scope>NUCLEOTIDE SEQUENCE [LARGE SCALE GENOMIC DNA]</scope>
    <source>
        <strain evidence="2">TX430BB</strain>
    </source>
</reference>
<dbReference type="Proteomes" id="UP000027238">
    <property type="component" value="Unassembled WGS sequence"/>
</dbReference>
<dbReference type="OrthoDB" id="4831680at2759"/>
<protein>
    <submittedName>
        <fullName evidence="1">Uncharacterized protein</fullName>
    </submittedName>
</protein>
<dbReference type="EMBL" id="JMSE01001542">
    <property type="protein sequence ID" value="KDN60195.1"/>
    <property type="molecule type" value="Genomic_DNA"/>
</dbReference>
<organism evidence="1 2">
    <name type="scientific">Colletotrichum sublineola</name>
    <name type="common">Sorghum anthracnose fungus</name>
    <dbReference type="NCBI Taxonomy" id="1173701"/>
    <lineage>
        <taxon>Eukaryota</taxon>
        <taxon>Fungi</taxon>
        <taxon>Dikarya</taxon>
        <taxon>Ascomycota</taxon>
        <taxon>Pezizomycotina</taxon>
        <taxon>Sordariomycetes</taxon>
        <taxon>Hypocreomycetidae</taxon>
        <taxon>Glomerellales</taxon>
        <taxon>Glomerellaceae</taxon>
        <taxon>Colletotrichum</taxon>
        <taxon>Colletotrichum graminicola species complex</taxon>
    </lineage>
</organism>
<evidence type="ECO:0000313" key="1">
    <source>
        <dbReference type="EMBL" id="KDN60195.1"/>
    </source>
</evidence>
<dbReference type="OMA" id="TIMDTAP"/>
<gene>
    <name evidence="1" type="ORF">CSUB01_06992</name>
</gene>
<sequence>MDTAPVTLSDMYGIFHDAVARHYQETGESAYSQPMASLFPYRHTCNAVTYTYINVVRAYVDWLMCKYLNPPLTYTVIDSRPWTGWRECVLARLNGRPLPPFPED</sequence>
<dbReference type="HOGENOM" id="CLU_2249985_0_0_1"/>
<proteinExistence type="predicted"/>
<dbReference type="AlphaFoldDB" id="A0A066X2J3"/>